<dbReference type="InterPro" id="IPR047205">
    <property type="entry name" value="RMP1"/>
</dbReference>
<organism evidence="3 4">
    <name type="scientific">Immersiella caudata</name>
    <dbReference type="NCBI Taxonomy" id="314043"/>
    <lineage>
        <taxon>Eukaryota</taxon>
        <taxon>Fungi</taxon>
        <taxon>Dikarya</taxon>
        <taxon>Ascomycota</taxon>
        <taxon>Pezizomycotina</taxon>
        <taxon>Sordariomycetes</taxon>
        <taxon>Sordariomycetidae</taxon>
        <taxon>Sordariales</taxon>
        <taxon>Lasiosphaeriaceae</taxon>
        <taxon>Immersiella</taxon>
    </lineage>
</organism>
<evidence type="ECO:0000313" key="4">
    <source>
        <dbReference type="Proteomes" id="UP001175000"/>
    </source>
</evidence>
<dbReference type="PANTHER" id="PTHR37792">
    <property type="entry name" value="RIBONUCLEASE MRP PROTEIN SUBUNIT RMP1"/>
    <property type="match status" value="1"/>
</dbReference>
<feature type="compositionally biased region" description="Basic and acidic residues" evidence="1">
    <location>
        <begin position="93"/>
        <end position="109"/>
    </location>
</feature>
<proteinExistence type="predicted"/>
<feature type="domain" description="RNase MRP protein 1 RNA binding" evidence="2">
    <location>
        <begin position="5"/>
        <end position="32"/>
    </location>
</feature>
<dbReference type="GO" id="GO:0000294">
    <property type="term" value="P:nuclear-transcribed mRNA catabolic process, RNase MRP-dependent"/>
    <property type="evidence" value="ECO:0007669"/>
    <property type="project" value="TreeGrafter"/>
</dbReference>
<dbReference type="Pfam" id="PF20945">
    <property type="entry name" value="RMP1"/>
    <property type="match status" value="1"/>
</dbReference>
<dbReference type="PANTHER" id="PTHR37792:SF1">
    <property type="entry name" value="RIBONUCLEASE MRP PROTEIN SUBUNIT RMP1"/>
    <property type="match status" value="1"/>
</dbReference>
<protein>
    <recommendedName>
        <fullName evidence="2">RNase MRP protein 1 RNA binding domain-containing protein</fullName>
    </recommendedName>
</protein>
<comment type="caution">
    <text evidence="3">The sequence shown here is derived from an EMBL/GenBank/DDBJ whole genome shotgun (WGS) entry which is preliminary data.</text>
</comment>
<gene>
    <name evidence="3" type="ORF">B0T14DRAFT_515596</name>
</gene>
<accession>A0AA39WX54</accession>
<evidence type="ECO:0000259" key="2">
    <source>
        <dbReference type="Pfam" id="PF20945"/>
    </source>
</evidence>
<evidence type="ECO:0000313" key="3">
    <source>
        <dbReference type="EMBL" id="KAK0623215.1"/>
    </source>
</evidence>
<name>A0AA39WX54_9PEZI</name>
<dbReference type="GO" id="GO:0000466">
    <property type="term" value="P:maturation of 5.8S rRNA from tricistronic rRNA transcript (SSU-rRNA, 5.8S rRNA, LSU-rRNA)"/>
    <property type="evidence" value="ECO:0007669"/>
    <property type="project" value="TreeGrafter"/>
</dbReference>
<keyword evidence="4" id="KW-1185">Reference proteome</keyword>
<dbReference type="InterPro" id="IPR047204">
    <property type="entry name" value="RMP1_RBD"/>
</dbReference>
<evidence type="ECO:0000256" key="1">
    <source>
        <dbReference type="SAM" id="MobiDB-lite"/>
    </source>
</evidence>
<dbReference type="GO" id="GO:0000172">
    <property type="term" value="C:ribonuclease MRP complex"/>
    <property type="evidence" value="ECO:0007669"/>
    <property type="project" value="InterPro"/>
</dbReference>
<dbReference type="EMBL" id="JAULSU010000003">
    <property type="protein sequence ID" value="KAK0623215.1"/>
    <property type="molecule type" value="Genomic_DNA"/>
</dbReference>
<reference evidence="3" key="1">
    <citation type="submission" date="2023-06" db="EMBL/GenBank/DDBJ databases">
        <title>Genome-scale phylogeny and comparative genomics of the fungal order Sordariales.</title>
        <authorList>
            <consortium name="Lawrence Berkeley National Laboratory"/>
            <person name="Hensen N."/>
            <person name="Bonometti L."/>
            <person name="Westerberg I."/>
            <person name="Brannstrom I.O."/>
            <person name="Guillou S."/>
            <person name="Cros-Aarteil S."/>
            <person name="Calhoun S."/>
            <person name="Haridas S."/>
            <person name="Kuo A."/>
            <person name="Mondo S."/>
            <person name="Pangilinan J."/>
            <person name="Riley R."/>
            <person name="Labutti K."/>
            <person name="Andreopoulos B."/>
            <person name="Lipzen A."/>
            <person name="Chen C."/>
            <person name="Yanf M."/>
            <person name="Daum C."/>
            <person name="Ng V."/>
            <person name="Clum A."/>
            <person name="Steindorff A."/>
            <person name="Ohm R."/>
            <person name="Martin F."/>
            <person name="Silar P."/>
            <person name="Natvig D."/>
            <person name="Lalanne C."/>
            <person name="Gautier V."/>
            <person name="Ament-Velasquez S.L."/>
            <person name="Kruys A."/>
            <person name="Hutchinson M.I."/>
            <person name="Powell A.J."/>
            <person name="Barry K."/>
            <person name="Miller A.N."/>
            <person name="Grigoriev I.V."/>
            <person name="Debuchy R."/>
            <person name="Gladieux P."/>
            <person name="Thoren M.H."/>
            <person name="Johannesson H."/>
        </authorList>
    </citation>
    <scope>NUCLEOTIDE SEQUENCE</scope>
    <source>
        <strain evidence="3">CBS 606.72</strain>
    </source>
</reference>
<dbReference type="Proteomes" id="UP001175000">
    <property type="component" value="Unassembled WGS sequence"/>
</dbReference>
<dbReference type="AlphaFoldDB" id="A0AA39WX54"/>
<feature type="region of interest" description="Disordered" evidence="1">
    <location>
        <begin position="71"/>
        <end position="154"/>
    </location>
</feature>
<dbReference type="GO" id="GO:0042134">
    <property type="term" value="F:rRNA primary transcript binding"/>
    <property type="evidence" value="ECO:0007669"/>
    <property type="project" value="InterPro"/>
</dbReference>
<sequence>MLGRGCYLSFTQLTADRQFAHLGLMLLGVLAQVEKAVSVYAPVESGKGMEGEAMQIYKGVSIPDVGIPISRDTMGLPVERSEYPLPARQPGDQPRETVEISSPKDADRPKTKKKKKASEGDEFDDIFGGLEKTSKRPKKKRKKGDEFDDIFNGL</sequence>